<keyword evidence="2" id="KW-1185">Reference proteome</keyword>
<dbReference type="AlphaFoldDB" id="A0A1P8JV92"/>
<evidence type="ECO:0000313" key="2">
    <source>
        <dbReference type="Proteomes" id="UP000186609"/>
    </source>
</evidence>
<organism evidence="1 2">
    <name type="scientific">Rhodoferax koreensis</name>
    <dbReference type="NCBI Taxonomy" id="1842727"/>
    <lineage>
        <taxon>Bacteria</taxon>
        <taxon>Pseudomonadati</taxon>
        <taxon>Pseudomonadota</taxon>
        <taxon>Betaproteobacteria</taxon>
        <taxon>Burkholderiales</taxon>
        <taxon>Comamonadaceae</taxon>
        <taxon>Rhodoferax</taxon>
    </lineage>
</organism>
<proteinExistence type="predicted"/>
<evidence type="ECO:0000313" key="1">
    <source>
        <dbReference type="EMBL" id="APW37667.1"/>
    </source>
</evidence>
<dbReference type="KEGG" id="rhy:RD110_11065"/>
<dbReference type="STRING" id="1842727.RD110_11065"/>
<gene>
    <name evidence="1" type="ORF">RD110_11065</name>
</gene>
<dbReference type="Proteomes" id="UP000186609">
    <property type="component" value="Chromosome"/>
</dbReference>
<dbReference type="RefSeq" id="WP_076199419.1">
    <property type="nucleotide sequence ID" value="NZ_CP019236.1"/>
</dbReference>
<accession>A0A1P8JV92</accession>
<reference evidence="1 2" key="1">
    <citation type="submission" date="2017-01" db="EMBL/GenBank/DDBJ databases">
        <authorList>
            <person name="Mah S.A."/>
            <person name="Swanson W.J."/>
            <person name="Moy G.W."/>
            <person name="Vacquier V.D."/>
        </authorList>
    </citation>
    <scope>NUCLEOTIDE SEQUENCE [LARGE SCALE GENOMIC DNA]</scope>
    <source>
        <strain evidence="1 2">DCY110</strain>
    </source>
</reference>
<sequence>MTKDEIIETARKAGFLTGKIDYAGIEGAYDVVQSRATGNMLAELTKFAELVEQRYFVATTPAELDAVFARIEAGG</sequence>
<protein>
    <submittedName>
        <fullName evidence="1">Uncharacterized protein</fullName>
    </submittedName>
</protein>
<dbReference type="EMBL" id="CP019236">
    <property type="protein sequence ID" value="APW37667.1"/>
    <property type="molecule type" value="Genomic_DNA"/>
</dbReference>
<name>A0A1P8JV92_9BURK</name>